<dbReference type="InterPro" id="IPR054353">
    <property type="entry name" value="IstA-like_C"/>
</dbReference>
<evidence type="ECO:0000313" key="4">
    <source>
        <dbReference type="EMBL" id="TCL06986.1"/>
    </source>
</evidence>
<dbReference type="PANTHER" id="PTHR35004">
    <property type="entry name" value="TRANSPOSASE RV3428C-RELATED"/>
    <property type="match status" value="1"/>
</dbReference>
<evidence type="ECO:0000259" key="3">
    <source>
        <dbReference type="PROSITE" id="PS50994"/>
    </source>
</evidence>
<dbReference type="AlphaFoldDB" id="A0A4R1NQE3"/>
<name>A0A4R1NQE3_9GAMM</name>
<dbReference type="NCBIfam" id="NF033546">
    <property type="entry name" value="transpos_IS21"/>
    <property type="match status" value="1"/>
</dbReference>
<keyword evidence="5" id="KW-1185">Reference proteome</keyword>
<dbReference type="RefSeq" id="WP_132926823.1">
    <property type="nucleotide sequence ID" value="NZ_SJOI01000001.1"/>
</dbReference>
<dbReference type="GO" id="GO:0015074">
    <property type="term" value="P:DNA integration"/>
    <property type="evidence" value="ECO:0007669"/>
    <property type="project" value="InterPro"/>
</dbReference>
<evidence type="ECO:0000259" key="2">
    <source>
        <dbReference type="PROSITE" id="PS50532"/>
    </source>
</evidence>
<feature type="domain" description="HTH IS408-type" evidence="2">
    <location>
        <begin position="11"/>
        <end position="90"/>
    </location>
</feature>
<dbReference type="GO" id="GO:0003676">
    <property type="term" value="F:nucleic acid binding"/>
    <property type="evidence" value="ECO:0007669"/>
    <property type="project" value="InterPro"/>
</dbReference>
<accession>A0A4R1NQE3</accession>
<comment type="caution">
    <text evidence="4">The sequence shown here is derived from an EMBL/GenBank/DDBJ whole genome shotgun (WGS) entry which is preliminary data.</text>
</comment>
<dbReference type="InterPro" id="IPR036397">
    <property type="entry name" value="RNaseH_sf"/>
</dbReference>
<dbReference type="PROSITE" id="PS50994">
    <property type="entry name" value="INTEGRASE"/>
    <property type="match status" value="1"/>
</dbReference>
<organism evidence="4 5">
    <name type="scientific">Sodalis ligni</name>
    <dbReference type="NCBI Taxonomy" id="2697027"/>
    <lineage>
        <taxon>Bacteria</taxon>
        <taxon>Pseudomonadati</taxon>
        <taxon>Pseudomonadota</taxon>
        <taxon>Gammaproteobacteria</taxon>
        <taxon>Enterobacterales</taxon>
        <taxon>Bruguierivoracaceae</taxon>
        <taxon>Sodalis</taxon>
    </lineage>
</organism>
<protein>
    <submittedName>
        <fullName evidence="4">Transposase</fullName>
    </submittedName>
</protein>
<dbReference type="InterPro" id="IPR012337">
    <property type="entry name" value="RNaseH-like_sf"/>
</dbReference>
<dbReference type="InterPro" id="IPR017895">
    <property type="entry name" value="HTH_IS408/IS1162_type"/>
</dbReference>
<dbReference type="InterPro" id="IPR001584">
    <property type="entry name" value="Integrase_cat-core"/>
</dbReference>
<dbReference type="OrthoDB" id="2065409at2"/>
<dbReference type="PROSITE" id="PS50532">
    <property type="entry name" value="HTH_IS408"/>
    <property type="match status" value="1"/>
</dbReference>
<dbReference type="Gene3D" id="3.30.420.10">
    <property type="entry name" value="Ribonuclease H-like superfamily/Ribonuclease H"/>
    <property type="match status" value="1"/>
</dbReference>
<sequence length="510" mass="59118">MPKQRTPVSKIKEVLRLKFDCHLPNRSIAACLKIGGATVSEILSRFRTCDLVWPLPDGLTENQLEAWFYQGRRPVKGKQMPDFAACHDELKRKGMTKLLLWQEYQLREPDGAYGYTQFCVLYREWVKKQRRSMRQLHTAGEKVFLDFCGPTLPIINPDTGEVRQAQIFVATLGASSYTYIEACPNQGQESWLMAHVRAFEFFGGVPQLLVPDNLKAAVTKADRYDPYLNENYQKLARHYNTAILPARPYHPKDKAKVENAVQVVERWVLMRLRHQVFHTFTSLNQALALLLKELNERTFRQYPGCRRSRFDTLDKPALIALPPHRYEYTDIRRAKVGPDYHVLYRRHAYSVPHALVGSYIDIEAGTQLVRLYHRGQMVAQHPKALTEGGFTTLAEHMPESHQRQRWSPERLLSWGESIGSATRAVVEWHLRQRKHPEQAYRSCLGLLSLVRKYGDARLEKACQQALLLERPHRRVIMNLLLNRREETETDVTQEDVPVEHANVRGAGYYH</sequence>
<dbReference type="EMBL" id="SJOI01000001">
    <property type="protein sequence ID" value="TCL06986.1"/>
    <property type="molecule type" value="Genomic_DNA"/>
</dbReference>
<evidence type="ECO:0000313" key="5">
    <source>
        <dbReference type="Proteomes" id="UP000294555"/>
    </source>
</evidence>
<feature type="domain" description="Integrase catalytic" evidence="3">
    <location>
        <begin position="131"/>
        <end position="324"/>
    </location>
</feature>
<reference evidence="4 5" key="1">
    <citation type="submission" date="2019-02" db="EMBL/GenBank/DDBJ databases">
        <title>Investigation of anaerobic lignin degradation for improved lignocellulosic biofuels.</title>
        <authorList>
            <person name="Deangelis K."/>
        </authorList>
    </citation>
    <scope>NUCLEOTIDE SEQUENCE [LARGE SCALE GENOMIC DNA]</scope>
    <source>
        <strain evidence="4 5">159R</strain>
    </source>
</reference>
<dbReference type="SUPFAM" id="SSF53098">
    <property type="entry name" value="Ribonuclease H-like"/>
    <property type="match status" value="1"/>
</dbReference>
<evidence type="ECO:0000256" key="1">
    <source>
        <dbReference type="ARBA" id="ARBA00009277"/>
    </source>
</evidence>
<gene>
    <name evidence="4" type="ORF">EZJ58_5285</name>
</gene>
<dbReference type="Proteomes" id="UP000294555">
    <property type="component" value="Unassembled WGS sequence"/>
</dbReference>
<dbReference type="Pfam" id="PF00665">
    <property type="entry name" value="rve"/>
    <property type="match status" value="1"/>
</dbReference>
<proteinExistence type="inferred from homology"/>
<dbReference type="Pfam" id="PF22483">
    <property type="entry name" value="Mu-transpos_C_2"/>
    <property type="match status" value="1"/>
</dbReference>
<dbReference type="PANTHER" id="PTHR35004:SF8">
    <property type="entry name" value="TRANSPOSASE RV3428C-RELATED"/>
    <property type="match status" value="1"/>
</dbReference>
<comment type="similarity">
    <text evidence="1">Belongs to the transposase IS21/IS408/IS1162 family.</text>
</comment>